<evidence type="ECO:0000313" key="3">
    <source>
        <dbReference type="Proteomes" id="UP000267804"/>
    </source>
</evidence>
<dbReference type="RefSeq" id="WP_120571846.1">
    <property type="nucleotide sequence ID" value="NZ_CP024087.1"/>
</dbReference>
<feature type="transmembrane region" description="Helical" evidence="1">
    <location>
        <begin position="221"/>
        <end position="242"/>
    </location>
</feature>
<keyword evidence="1" id="KW-0812">Transmembrane</keyword>
<feature type="transmembrane region" description="Helical" evidence="1">
    <location>
        <begin position="278"/>
        <end position="299"/>
    </location>
</feature>
<gene>
    <name evidence="2" type="ORF">CSH63_21670</name>
</gene>
<protein>
    <submittedName>
        <fullName evidence="2">Uncharacterized protein</fullName>
    </submittedName>
</protein>
<dbReference type="Proteomes" id="UP000267804">
    <property type="component" value="Chromosome"/>
</dbReference>
<evidence type="ECO:0000313" key="2">
    <source>
        <dbReference type="EMBL" id="AYF30022.1"/>
    </source>
</evidence>
<reference evidence="2 3" key="1">
    <citation type="submission" date="2017-10" db="EMBL/GenBank/DDBJ databases">
        <title>Integration of genomic and chemical information greatly accelerates assignment of the full stereostructure of myelolactone, a potent inhibitor of myeloma from a marine-derived Micromonospora.</title>
        <authorList>
            <person name="Kim M.C."/>
            <person name="Machado H."/>
            <person name="Jensen P.R."/>
            <person name="Fenical W."/>
        </authorList>
    </citation>
    <scope>NUCLEOTIDE SEQUENCE [LARGE SCALE GENOMIC DNA]</scope>
    <source>
        <strain evidence="2 3">CNY-010</strain>
    </source>
</reference>
<evidence type="ECO:0000256" key="1">
    <source>
        <dbReference type="SAM" id="Phobius"/>
    </source>
</evidence>
<proteinExistence type="predicted"/>
<accession>A0A386WQ86</accession>
<organism evidence="2 3">
    <name type="scientific">Micromonospora tulbaghiae</name>
    <dbReference type="NCBI Taxonomy" id="479978"/>
    <lineage>
        <taxon>Bacteria</taxon>
        <taxon>Bacillati</taxon>
        <taxon>Actinomycetota</taxon>
        <taxon>Actinomycetes</taxon>
        <taxon>Micromonosporales</taxon>
        <taxon>Micromonosporaceae</taxon>
        <taxon>Micromonospora</taxon>
    </lineage>
</organism>
<feature type="transmembrane region" description="Helical" evidence="1">
    <location>
        <begin position="31"/>
        <end position="54"/>
    </location>
</feature>
<dbReference type="AlphaFoldDB" id="A0A386WQ86"/>
<dbReference type="KEGG" id="mtua:CSH63_21670"/>
<keyword evidence="1" id="KW-1133">Transmembrane helix</keyword>
<dbReference type="EMBL" id="CP024087">
    <property type="protein sequence ID" value="AYF30022.1"/>
    <property type="molecule type" value="Genomic_DNA"/>
</dbReference>
<sequence length="386" mass="40594">MNVFWSTVLNWTRLIVRRIRQWLSLPDRRPITLAAVVLASVLVGAFGAAAGSYLGVRALVNLPDAAALNDLTRLATGVEEAPVISREASPRTAGKIAADVRLSSQWDPAQARQRFAAAGWSVSGLTVVDDQTGVLYPGDKRVTYLPSRYARFTAESQGLIIEVNGSSVADDGIVRVSSWPASSPAFPALSLAGMSLGLFTGWSLAATASRRIRPAHPAQRATVIALAITTALVLMAPTVAMYGNLVGTLGAQDDSGGPVATVHSAILPSSYWPAAPTWLLPVLSGAGGLLAVATLILAARSRPIHGTLTPGRTARRGELWEQAASAVESSIEAARVDRDAAQRLLFLSTYPDWTPSSLDRMRDQLIDAGVPADFLSTTAPSGSPGN</sequence>
<keyword evidence="1" id="KW-0472">Membrane</keyword>
<feature type="transmembrane region" description="Helical" evidence="1">
    <location>
        <begin position="185"/>
        <end position="209"/>
    </location>
</feature>
<name>A0A386WQ86_9ACTN</name>